<evidence type="ECO:0000256" key="3">
    <source>
        <dbReference type="ARBA" id="ARBA00005046"/>
    </source>
</evidence>
<evidence type="ECO:0000256" key="7">
    <source>
        <dbReference type="ARBA" id="ARBA00022505"/>
    </source>
</evidence>
<dbReference type="EMBL" id="CP033169">
    <property type="protein sequence ID" value="AYO31580.1"/>
    <property type="molecule type" value="Genomic_DNA"/>
</dbReference>
<dbReference type="PANTHER" id="PTHR10192:SF16">
    <property type="entry name" value="MOLYBDOPTERIN MOLYBDENUMTRANSFERASE"/>
    <property type="match status" value="1"/>
</dbReference>
<feature type="domain" description="MoaB/Mog" evidence="12">
    <location>
        <begin position="180"/>
        <end position="317"/>
    </location>
</feature>
<name>A0A3G2R7Z5_9FIRM</name>
<dbReference type="SUPFAM" id="SSF53850">
    <property type="entry name" value="Periplasmic binding protein-like II"/>
    <property type="match status" value="1"/>
</dbReference>
<evidence type="ECO:0000256" key="11">
    <source>
        <dbReference type="SAM" id="Coils"/>
    </source>
</evidence>
<dbReference type="PROSITE" id="PS01079">
    <property type="entry name" value="MOCF_BIOSYNTHESIS_2"/>
    <property type="match status" value="1"/>
</dbReference>
<dbReference type="InterPro" id="IPR038987">
    <property type="entry name" value="MoeA-like"/>
</dbReference>
<comment type="catalytic activity">
    <reaction evidence="9">
        <text>adenylyl-molybdopterin + molybdate = Mo-molybdopterin + AMP + H(+)</text>
        <dbReference type="Rhea" id="RHEA:35047"/>
        <dbReference type="ChEBI" id="CHEBI:15378"/>
        <dbReference type="ChEBI" id="CHEBI:36264"/>
        <dbReference type="ChEBI" id="CHEBI:62727"/>
        <dbReference type="ChEBI" id="CHEBI:71302"/>
        <dbReference type="ChEBI" id="CHEBI:456215"/>
        <dbReference type="EC" id="2.10.1.1"/>
    </reaction>
</comment>
<dbReference type="PANTHER" id="PTHR10192">
    <property type="entry name" value="MOLYBDOPTERIN BIOSYNTHESIS PROTEIN"/>
    <property type="match status" value="1"/>
</dbReference>
<comment type="cofactor">
    <cofactor evidence="10">
        <name>Mg(2+)</name>
        <dbReference type="ChEBI" id="CHEBI:18420"/>
    </cofactor>
</comment>
<dbReference type="EC" id="2.10.1.1" evidence="5 10"/>
<evidence type="ECO:0000256" key="5">
    <source>
        <dbReference type="ARBA" id="ARBA00013269"/>
    </source>
</evidence>
<dbReference type="GO" id="GO:0005829">
    <property type="term" value="C:cytosol"/>
    <property type="evidence" value="ECO:0007669"/>
    <property type="project" value="TreeGrafter"/>
</dbReference>
<dbReference type="Gene3D" id="2.170.190.11">
    <property type="entry name" value="Molybdopterin biosynthesis moea protein, domain 3"/>
    <property type="match status" value="1"/>
</dbReference>
<comment type="function">
    <text evidence="1 10">Catalyzes the insertion of molybdate into adenylated molybdopterin with the concomitant release of AMP.</text>
</comment>
<proteinExistence type="inferred from homology"/>
<dbReference type="SUPFAM" id="SSF63867">
    <property type="entry name" value="MoeA C-terminal domain-like"/>
    <property type="match status" value="1"/>
</dbReference>
<evidence type="ECO:0000256" key="10">
    <source>
        <dbReference type="RuleBase" id="RU365090"/>
    </source>
</evidence>
<dbReference type="InterPro" id="IPR008284">
    <property type="entry name" value="MoCF_biosynth_CS"/>
</dbReference>
<comment type="pathway">
    <text evidence="3 10">Cofactor biosynthesis; molybdopterin biosynthesis.</text>
</comment>
<dbReference type="KEGG" id="bacg:D2962_14105"/>
<dbReference type="SUPFAM" id="SSF63882">
    <property type="entry name" value="MoeA N-terminal region -like"/>
    <property type="match status" value="1"/>
</dbReference>
<dbReference type="InterPro" id="IPR005111">
    <property type="entry name" value="MoeA_C_domain_IV"/>
</dbReference>
<dbReference type="Pfam" id="PF03454">
    <property type="entry name" value="MoeA_C"/>
    <property type="match status" value="1"/>
</dbReference>
<dbReference type="SUPFAM" id="SSF53218">
    <property type="entry name" value="Molybdenum cofactor biosynthesis proteins"/>
    <property type="match status" value="1"/>
</dbReference>
<keyword evidence="8 10" id="KW-0501">Molybdenum cofactor biosynthesis</keyword>
<evidence type="ECO:0000313" key="14">
    <source>
        <dbReference type="Proteomes" id="UP000280960"/>
    </source>
</evidence>
<dbReference type="InterPro" id="IPR036135">
    <property type="entry name" value="MoeA_linker/N_sf"/>
</dbReference>
<dbReference type="FunFam" id="2.40.340.10:FF:000005">
    <property type="entry name" value="Molybdopterin molybdenumtransferase MoeA"/>
    <property type="match status" value="1"/>
</dbReference>
<gene>
    <name evidence="13" type="ORF">D2962_14105</name>
</gene>
<evidence type="ECO:0000256" key="2">
    <source>
        <dbReference type="ARBA" id="ARBA00003487"/>
    </source>
</evidence>
<dbReference type="InterPro" id="IPR024370">
    <property type="entry name" value="PBP_domain"/>
</dbReference>
<comment type="similarity">
    <text evidence="4 10">Belongs to the MoeA family.</text>
</comment>
<dbReference type="Pfam" id="PF00994">
    <property type="entry name" value="MoCF_biosynth"/>
    <property type="match status" value="1"/>
</dbReference>
<keyword evidence="11" id="KW-0175">Coiled coil</keyword>
<keyword evidence="7 10" id="KW-0500">Molybdenum</keyword>
<evidence type="ECO:0000256" key="8">
    <source>
        <dbReference type="ARBA" id="ARBA00023150"/>
    </source>
</evidence>
<keyword evidence="14" id="KW-1185">Reference proteome</keyword>
<dbReference type="CDD" id="cd00887">
    <property type="entry name" value="MoeA"/>
    <property type="match status" value="1"/>
</dbReference>
<dbReference type="Gene3D" id="3.90.105.10">
    <property type="entry name" value="Molybdopterin biosynthesis moea protein, domain 2"/>
    <property type="match status" value="1"/>
</dbReference>
<dbReference type="InterPro" id="IPR005110">
    <property type="entry name" value="MoeA_linker/N"/>
</dbReference>
<dbReference type="Pfam" id="PF12727">
    <property type="entry name" value="PBP_like"/>
    <property type="match status" value="1"/>
</dbReference>
<dbReference type="Proteomes" id="UP000280960">
    <property type="component" value="Chromosome"/>
</dbReference>
<dbReference type="GO" id="GO:0061599">
    <property type="term" value="F:molybdopterin molybdotransferase activity"/>
    <property type="evidence" value="ECO:0007669"/>
    <property type="project" value="UniProtKB-UniRule"/>
</dbReference>
<dbReference type="NCBIfam" id="TIGR00177">
    <property type="entry name" value="molyb_syn"/>
    <property type="match status" value="1"/>
</dbReference>
<dbReference type="NCBIfam" id="NF011068">
    <property type="entry name" value="PRK14498.1"/>
    <property type="match status" value="1"/>
</dbReference>
<dbReference type="InterPro" id="IPR036425">
    <property type="entry name" value="MoaB/Mog-like_dom_sf"/>
</dbReference>
<evidence type="ECO:0000313" key="13">
    <source>
        <dbReference type="EMBL" id="AYO31580.1"/>
    </source>
</evidence>
<organism evidence="13 14">
    <name type="scientific">Biomaibacter acetigenes</name>
    <dbReference type="NCBI Taxonomy" id="2316383"/>
    <lineage>
        <taxon>Bacteria</taxon>
        <taxon>Bacillati</taxon>
        <taxon>Bacillota</taxon>
        <taxon>Clostridia</taxon>
        <taxon>Thermosediminibacterales</taxon>
        <taxon>Tepidanaerobacteraceae</taxon>
        <taxon>Biomaibacter</taxon>
    </lineage>
</organism>
<dbReference type="InterPro" id="IPR036688">
    <property type="entry name" value="MoeA_C_domain_IV_sf"/>
</dbReference>
<reference evidence="13 14" key="1">
    <citation type="submission" date="2018-10" db="EMBL/GenBank/DDBJ databases">
        <authorList>
            <person name="Zhang X."/>
        </authorList>
    </citation>
    <scope>NUCLEOTIDE SEQUENCE [LARGE SCALE GENOMIC DNA]</scope>
    <source>
        <strain evidence="13 14">SK-G1</strain>
    </source>
</reference>
<accession>A0A3G2R7Z5</accession>
<dbReference type="Gene3D" id="3.40.190.10">
    <property type="entry name" value="Periplasmic binding protein-like II"/>
    <property type="match status" value="1"/>
</dbReference>
<protein>
    <recommendedName>
        <fullName evidence="6 10">Molybdopterin molybdenumtransferase</fullName>
        <ecNumber evidence="5 10">2.10.1.1</ecNumber>
    </recommendedName>
</protein>
<keyword evidence="10" id="KW-0808">Transferase</keyword>
<evidence type="ECO:0000256" key="9">
    <source>
        <dbReference type="ARBA" id="ARBA00047317"/>
    </source>
</evidence>
<dbReference type="SMART" id="SM00852">
    <property type="entry name" value="MoCF_biosynth"/>
    <property type="match status" value="1"/>
</dbReference>
<dbReference type="Gene3D" id="2.40.340.10">
    <property type="entry name" value="MoeA, C-terminal, domain IV"/>
    <property type="match status" value="1"/>
</dbReference>
<dbReference type="Gene3D" id="3.40.980.10">
    <property type="entry name" value="MoaB/Mog-like domain"/>
    <property type="match status" value="1"/>
</dbReference>
<feature type="coiled-coil region" evidence="11">
    <location>
        <begin position="222"/>
        <end position="249"/>
    </location>
</feature>
<comment type="function">
    <text evidence="2">May be involved in the biosynthesis of molybdopterin.</text>
</comment>
<dbReference type="InterPro" id="IPR001453">
    <property type="entry name" value="MoaB/Mog_dom"/>
</dbReference>
<evidence type="ECO:0000256" key="1">
    <source>
        <dbReference type="ARBA" id="ARBA00002901"/>
    </source>
</evidence>
<keyword evidence="10" id="KW-0460">Magnesium</keyword>
<dbReference type="GO" id="GO:0006777">
    <property type="term" value="P:Mo-molybdopterin cofactor biosynthetic process"/>
    <property type="evidence" value="ECO:0007669"/>
    <property type="project" value="UniProtKB-UniRule"/>
</dbReference>
<evidence type="ECO:0000259" key="12">
    <source>
        <dbReference type="SMART" id="SM00852"/>
    </source>
</evidence>
<sequence>MKKRDVYLDNMPLEEAKKLFFEDLQEAGILKSREPEILDVRKALGRVTAEPVFAKISSPHYHAAAMDGIAVAAKDTFGADDSNPVRLKEGIHFKYVDTGDPLPPGCDTVIMIEEVHPVGDGEVEIIKSYSPWDNVRGIGEDIVATELIVPENHRLRPQDLGAILAGGHVQVAVRKKPIVAIIPTGTELVSPGTVLKPGDIIEYNSAMLAGFVEEWGGQALVMEKVEDDYEKIKQKIQEALEKADAVIINAGSSAGSEDYTSSCIAELGKLLVHGVAIRPGKPVMLGRIGEKPVMGIPGYPVSAVLTMNLFVKPLIYLMQGIPEPEPEKINAVMSRRVVSSIGTEEFLRVKLGRIGERVCASPLPRGAGVIMSMVRADGIARIPALKEGLEAGEQVEVELLRPGYEIENTVVIIGSHDITLDLLANEVKKYYPELNISSAHVGSMGGIMALKRGECHMAGIHLLDPDTGEYNVPYIKRYLLEKGVVLVNLIYRQQGIMVPKGNPKAIKSIEDLRRPDVLFINRQRGAGTRLLLDLKLKQLGISPDEIRGYDREEYTHMAVAAAVAGGSADAGLGILAAANALNLDFIPISPEEYDLVIPEEFYHLDSVKKMLQVINTDEFKQKVEALGGYDTRDTGKVTIVPRGRFH</sequence>
<dbReference type="AlphaFoldDB" id="A0A3G2R7Z5"/>
<dbReference type="Pfam" id="PF03453">
    <property type="entry name" value="MoeA_N"/>
    <property type="match status" value="1"/>
</dbReference>
<dbReference type="RefSeq" id="WP_122015352.1">
    <property type="nucleotide sequence ID" value="NZ_CP033169.1"/>
</dbReference>
<dbReference type="GO" id="GO:0046872">
    <property type="term" value="F:metal ion binding"/>
    <property type="evidence" value="ECO:0007669"/>
    <property type="project" value="UniProtKB-UniRule"/>
</dbReference>
<evidence type="ECO:0000256" key="4">
    <source>
        <dbReference type="ARBA" id="ARBA00010763"/>
    </source>
</evidence>
<dbReference type="UniPathway" id="UPA00344"/>
<evidence type="ECO:0000256" key="6">
    <source>
        <dbReference type="ARBA" id="ARBA00021108"/>
    </source>
</evidence>
<keyword evidence="10" id="KW-0479">Metal-binding</keyword>